<dbReference type="PANTHER" id="PTHR13109:SF7">
    <property type="entry name" value="NEUROCHONDRIN"/>
    <property type="match status" value="1"/>
</dbReference>
<evidence type="ECO:0000313" key="2">
    <source>
        <dbReference type="EMBL" id="OAJ39909.1"/>
    </source>
</evidence>
<sequence>MATKCFPFKNTNSPNHMESIEMNSAASISTTQPGAPVHGIAIKSTDYTQLQQCLAIFKPHASNEEWFAGLTILPRLLDPLDETAMDLAYDHLPWKFLRKLLIPSVSDNAKVSESELPTKLLQTIALHIWSGFCAVSRYTSKQSILKCIIPASTILKNAQLCDEVVTLIATSFLHLADSPASVRLWSPEVMSCIIDALCKPSRDSVQPSTASANTLNKSTNDVNTATESGPKTDSKTAVPDHENSHPVQNSTFKYNHKLLAQLLDMLIERNLADLTHNLSNPASTQTITTTLTILDYIVTTGLCAESPVIIFMLVEYLVKIMSVLPIGSIQVETSLNVAMKRLLKTILRGKLSPEYQDLSLSLAALHLRHVREKGLFVDTSSTGAEMHGNARILSDGQYIAILTHMACAEIRVILDQTDSLIQPSPIDINNTTGAFDSKSIEATAKPVTELSSSNTALNLRNLKMLPLCYTIVETIIQYLVLDRGDLSIDILFSLRTALSEAFLAVEQYLLDRQTLYQHSSDILVLDDLYTAYSLKAYSLWIAENGSSSPENLEKIVPLIVHFCDAKLSILDTNPICFMTPILAAITTESPARDTYIRMRGYAAPAHFLMQSIADDDLKIAVLSILLNVVVADHDIISNDSIFIQILDTLMQRTSENQEHSLNNISLLANKYALICMIVRSLKSSQLELVPMASVLGTFSGIFHFVKSNSRPHIADAQHEQISDMWFLTVSALAECMPVIAIPQGNKALWRDELKKILLDGTWLKEESNALEQLVQSCE</sequence>
<feature type="compositionally biased region" description="Polar residues" evidence="1">
    <location>
        <begin position="203"/>
        <end position="229"/>
    </location>
</feature>
<feature type="region of interest" description="Disordered" evidence="1">
    <location>
        <begin position="201"/>
        <end position="246"/>
    </location>
</feature>
<evidence type="ECO:0000313" key="3">
    <source>
        <dbReference type="Proteomes" id="UP000077115"/>
    </source>
</evidence>
<dbReference type="OrthoDB" id="8962942at2759"/>
<proteinExistence type="predicted"/>
<dbReference type="EMBL" id="DS022303">
    <property type="protein sequence ID" value="OAJ39909.1"/>
    <property type="molecule type" value="Genomic_DNA"/>
</dbReference>
<dbReference type="VEuPathDB" id="FungiDB:BDEG_23706"/>
<reference evidence="2 3" key="2">
    <citation type="submission" date="2016-05" db="EMBL/GenBank/DDBJ databases">
        <title>Lineage-specific infection strategies underlie the spectrum of fungal disease in amphibians.</title>
        <authorList>
            <person name="Cuomo C.A."/>
            <person name="Farrer R.A."/>
            <person name="James T."/>
            <person name="Longcore J."/>
            <person name="Birren B."/>
        </authorList>
    </citation>
    <scope>NUCLEOTIDE SEQUENCE [LARGE SCALE GENOMIC DNA]</scope>
    <source>
        <strain evidence="2 3">JEL423</strain>
    </source>
</reference>
<protein>
    <recommendedName>
        <fullName evidence="4">Neurochondrin</fullName>
    </recommendedName>
</protein>
<dbReference type="Proteomes" id="UP000077115">
    <property type="component" value="Unassembled WGS sequence"/>
</dbReference>
<dbReference type="PANTHER" id="PTHR13109">
    <property type="entry name" value="NEUROCHONDRIN"/>
    <property type="match status" value="1"/>
</dbReference>
<evidence type="ECO:0000256" key="1">
    <source>
        <dbReference type="SAM" id="MobiDB-lite"/>
    </source>
</evidence>
<dbReference type="InterPro" id="IPR008709">
    <property type="entry name" value="Neurochondrin"/>
</dbReference>
<reference evidence="2 3" key="1">
    <citation type="submission" date="2006-10" db="EMBL/GenBank/DDBJ databases">
        <title>The Genome Sequence of Batrachochytrium dendrobatidis JEL423.</title>
        <authorList>
            <consortium name="The Broad Institute Genome Sequencing Platform"/>
            <person name="Birren B."/>
            <person name="Lander E."/>
            <person name="Galagan J."/>
            <person name="Cuomo C."/>
            <person name="Devon K."/>
            <person name="Jaffe D."/>
            <person name="Butler J."/>
            <person name="Alvarez P."/>
            <person name="Gnerre S."/>
            <person name="Grabherr M."/>
            <person name="Kleber M."/>
            <person name="Mauceli E."/>
            <person name="Brockman W."/>
            <person name="Young S."/>
            <person name="LaButti K."/>
            <person name="Sykes S."/>
            <person name="DeCaprio D."/>
            <person name="Crawford M."/>
            <person name="Koehrsen M."/>
            <person name="Engels R."/>
            <person name="Montgomery P."/>
            <person name="Pearson M."/>
            <person name="Howarth C."/>
            <person name="Larson L."/>
            <person name="White J."/>
            <person name="O'Leary S."/>
            <person name="Kodira C."/>
            <person name="Zeng Q."/>
            <person name="Yandava C."/>
            <person name="Alvarado L."/>
            <person name="Longcore J."/>
            <person name="James T."/>
        </authorList>
    </citation>
    <scope>NUCLEOTIDE SEQUENCE [LARGE SCALE GENOMIC DNA]</scope>
    <source>
        <strain evidence="2 3">JEL423</strain>
    </source>
</reference>
<name>A0A177WIG1_BATDL</name>
<feature type="compositionally biased region" description="Basic and acidic residues" evidence="1">
    <location>
        <begin position="230"/>
        <end position="244"/>
    </location>
</feature>
<evidence type="ECO:0008006" key="4">
    <source>
        <dbReference type="Google" id="ProtNLM"/>
    </source>
</evidence>
<dbReference type="STRING" id="403673.A0A177WIG1"/>
<organism evidence="2 3">
    <name type="scientific">Batrachochytrium dendrobatidis (strain JEL423)</name>
    <dbReference type="NCBI Taxonomy" id="403673"/>
    <lineage>
        <taxon>Eukaryota</taxon>
        <taxon>Fungi</taxon>
        <taxon>Fungi incertae sedis</taxon>
        <taxon>Chytridiomycota</taxon>
        <taxon>Chytridiomycota incertae sedis</taxon>
        <taxon>Chytridiomycetes</taxon>
        <taxon>Rhizophydiales</taxon>
        <taxon>Rhizophydiales incertae sedis</taxon>
        <taxon>Batrachochytrium</taxon>
    </lineage>
</organism>
<gene>
    <name evidence="2" type="ORF">BDEG_23706</name>
</gene>
<dbReference type="AlphaFoldDB" id="A0A177WIG1"/>
<accession>A0A177WIG1</accession>
<dbReference type="Pfam" id="PF05536">
    <property type="entry name" value="Neurochondrin"/>
    <property type="match status" value="2"/>
</dbReference>